<organism evidence="2">
    <name type="scientific">marine metagenome</name>
    <dbReference type="NCBI Taxonomy" id="408172"/>
    <lineage>
        <taxon>unclassified sequences</taxon>
        <taxon>metagenomes</taxon>
        <taxon>ecological metagenomes</taxon>
    </lineage>
</organism>
<dbReference type="AlphaFoldDB" id="A0A381Y459"/>
<protein>
    <submittedName>
        <fullName evidence="2">Uncharacterized protein</fullName>
    </submittedName>
</protein>
<accession>A0A381Y459</accession>
<gene>
    <name evidence="2" type="ORF">METZ01_LOCUS124286</name>
</gene>
<dbReference type="EMBL" id="UINC01017280">
    <property type="protein sequence ID" value="SVA71432.1"/>
    <property type="molecule type" value="Genomic_DNA"/>
</dbReference>
<proteinExistence type="predicted"/>
<reference evidence="2" key="1">
    <citation type="submission" date="2018-05" db="EMBL/GenBank/DDBJ databases">
        <authorList>
            <person name="Lanie J.A."/>
            <person name="Ng W.-L."/>
            <person name="Kazmierczak K.M."/>
            <person name="Andrzejewski T.M."/>
            <person name="Davidsen T.M."/>
            <person name="Wayne K.J."/>
            <person name="Tettelin H."/>
            <person name="Glass J.I."/>
            <person name="Rusch D."/>
            <person name="Podicherti R."/>
            <person name="Tsui H.-C.T."/>
            <person name="Winkler M.E."/>
        </authorList>
    </citation>
    <scope>NUCLEOTIDE SEQUENCE</scope>
</reference>
<evidence type="ECO:0000256" key="1">
    <source>
        <dbReference type="SAM" id="MobiDB-lite"/>
    </source>
</evidence>
<feature type="region of interest" description="Disordered" evidence="1">
    <location>
        <begin position="135"/>
        <end position="169"/>
    </location>
</feature>
<sequence length="169" mass="19898">MLSAQESPPLEEVLPDSLIEEDKKAMEAMMVWKLTEELDLKVEQADKFFPRFREHRKEIDEIKNKERALGKSLNQNMKNKDKLTGAEVNKIIKESTTLRKKMADLEERFLIESGEILNPNQQAKLGLFKHKMMKNMKGKMKKRQKRRGMKDGKKAKRGKKHGNRRGYWD</sequence>
<name>A0A381Y459_9ZZZZ</name>
<evidence type="ECO:0000313" key="2">
    <source>
        <dbReference type="EMBL" id="SVA71432.1"/>
    </source>
</evidence>
<dbReference type="Gene3D" id="1.20.120.1490">
    <property type="match status" value="1"/>
</dbReference>